<evidence type="ECO:0000313" key="4">
    <source>
        <dbReference type="EMBL" id="MEA5480332.1"/>
    </source>
</evidence>
<proteinExistence type="predicted"/>
<organism evidence="4 5">
    <name type="scientific">Pseudanabaena galeata UHCC 0370</name>
    <dbReference type="NCBI Taxonomy" id="3110310"/>
    <lineage>
        <taxon>Bacteria</taxon>
        <taxon>Bacillati</taxon>
        <taxon>Cyanobacteriota</taxon>
        <taxon>Cyanophyceae</taxon>
        <taxon>Pseudanabaenales</taxon>
        <taxon>Pseudanabaenaceae</taxon>
        <taxon>Pseudanabaena</taxon>
    </lineage>
</organism>
<dbReference type="GO" id="GO:0016757">
    <property type="term" value="F:glycosyltransferase activity"/>
    <property type="evidence" value="ECO:0007669"/>
    <property type="project" value="UniProtKB-KW"/>
</dbReference>
<evidence type="ECO:0000259" key="2">
    <source>
        <dbReference type="Pfam" id="PF00534"/>
    </source>
</evidence>
<dbReference type="CDD" id="cd03801">
    <property type="entry name" value="GT4_PimA-like"/>
    <property type="match status" value="1"/>
</dbReference>
<sequence length="382" mass="42769">MKILLAIHHPLDPNLGAPGVTWRLGQEYIKLGHEVKFFSFDDMPNFLPELVKAVIFPEFLASKMPTLIKQEGIDVIDASTGDSWVWAKWIKPLSKKTPLLVTRSHGLEHTVHLQLLKDVKLGKAKVSWKYPIYHGGFHLWEVAKSMQLADLVLCLNQHDMQYSIKQLGVSAERVHVVNNGISSSLLGLSMERLSEDSKIRIAHIGSYIPRKGIEYSVPALNRILQKYPDIEVSFLGAMVPPERVLADFDPSFHDRIHVISKYQNSDLPSLLAGHSIHLFPSLSEGWGLAVVEAMACGLAPIISNIPGPTEMVKHDFDALVVPPRDTEAIEEAITKLIGDRAYLEKLRNNAYKTAQSYSYTNIAKQNLDLYTESLLKLKAKAL</sequence>
<dbReference type="Pfam" id="PF13439">
    <property type="entry name" value="Glyco_transf_4"/>
    <property type="match status" value="1"/>
</dbReference>
<evidence type="ECO:0000259" key="3">
    <source>
        <dbReference type="Pfam" id="PF13439"/>
    </source>
</evidence>
<dbReference type="PANTHER" id="PTHR46401:SF2">
    <property type="entry name" value="GLYCOSYLTRANSFERASE WBBK-RELATED"/>
    <property type="match status" value="1"/>
</dbReference>
<keyword evidence="5" id="KW-1185">Reference proteome</keyword>
<dbReference type="Pfam" id="PF00534">
    <property type="entry name" value="Glycos_transf_1"/>
    <property type="match status" value="1"/>
</dbReference>
<dbReference type="Proteomes" id="UP001301388">
    <property type="component" value="Unassembled WGS sequence"/>
</dbReference>
<name>A0ABU5TPZ1_9CYAN</name>
<keyword evidence="4" id="KW-0328">Glycosyltransferase</keyword>
<evidence type="ECO:0000313" key="5">
    <source>
        <dbReference type="Proteomes" id="UP001301388"/>
    </source>
</evidence>
<dbReference type="InterPro" id="IPR028098">
    <property type="entry name" value="Glyco_trans_4-like_N"/>
</dbReference>
<keyword evidence="1 4" id="KW-0808">Transferase</keyword>
<reference evidence="4 5" key="1">
    <citation type="submission" date="2023-12" db="EMBL/GenBank/DDBJ databases">
        <title>Baltic Sea Cyanobacteria.</title>
        <authorList>
            <person name="Delbaje E."/>
            <person name="Fewer D.P."/>
            <person name="Shishido T.K."/>
        </authorList>
    </citation>
    <scope>NUCLEOTIDE SEQUENCE [LARGE SCALE GENOMIC DNA]</scope>
    <source>
        <strain evidence="4 5">UHCC 0370</strain>
    </source>
</reference>
<gene>
    <name evidence="4" type="ORF">VB774_22085</name>
</gene>
<accession>A0ABU5TPZ1</accession>
<feature type="domain" description="Glycosyl transferase family 1" evidence="2">
    <location>
        <begin position="195"/>
        <end position="352"/>
    </location>
</feature>
<dbReference type="EC" id="2.4.-.-" evidence="4"/>
<dbReference type="InterPro" id="IPR001296">
    <property type="entry name" value="Glyco_trans_1"/>
</dbReference>
<dbReference type="PANTHER" id="PTHR46401">
    <property type="entry name" value="GLYCOSYLTRANSFERASE WBBK-RELATED"/>
    <property type="match status" value="1"/>
</dbReference>
<dbReference type="SUPFAM" id="SSF53756">
    <property type="entry name" value="UDP-Glycosyltransferase/glycogen phosphorylase"/>
    <property type="match status" value="1"/>
</dbReference>
<protein>
    <submittedName>
        <fullName evidence="4">Glycosyltransferase family 4 protein</fullName>
        <ecNumber evidence="4">2.4.-.-</ecNumber>
    </submittedName>
</protein>
<evidence type="ECO:0000256" key="1">
    <source>
        <dbReference type="ARBA" id="ARBA00022679"/>
    </source>
</evidence>
<dbReference type="RefSeq" id="WP_323263350.1">
    <property type="nucleotide sequence ID" value="NZ_JAYGIE010000118.1"/>
</dbReference>
<dbReference type="EMBL" id="JAYGIE010000118">
    <property type="protein sequence ID" value="MEA5480332.1"/>
    <property type="molecule type" value="Genomic_DNA"/>
</dbReference>
<comment type="caution">
    <text evidence="4">The sequence shown here is derived from an EMBL/GenBank/DDBJ whole genome shotgun (WGS) entry which is preliminary data.</text>
</comment>
<feature type="domain" description="Glycosyltransferase subfamily 4-like N-terminal" evidence="3">
    <location>
        <begin position="20"/>
        <end position="182"/>
    </location>
</feature>
<dbReference type="Gene3D" id="3.40.50.2000">
    <property type="entry name" value="Glycogen Phosphorylase B"/>
    <property type="match status" value="2"/>
</dbReference>